<name>A0A9J7BU77_9BACT</name>
<keyword evidence="4" id="KW-0472">Membrane</keyword>
<keyword evidence="1" id="KW-0677">Repeat</keyword>
<dbReference type="PANTHER" id="PTHR45586:SF1">
    <property type="entry name" value="LIPOPOLYSACCHARIDE ASSEMBLY PROTEIN B"/>
    <property type="match status" value="1"/>
</dbReference>
<feature type="transmembrane region" description="Helical" evidence="4">
    <location>
        <begin position="6"/>
        <end position="24"/>
    </location>
</feature>
<reference evidence="5" key="1">
    <citation type="submission" date="2021-04" db="EMBL/GenBank/DDBJ databases">
        <title>Phylogenetic analysis of Acidobacteriaceae.</title>
        <authorList>
            <person name="Qiu L."/>
            <person name="Zhang Q."/>
        </authorList>
    </citation>
    <scope>NUCLEOTIDE SEQUENCE</scope>
    <source>
        <strain evidence="5">DSM 25168</strain>
    </source>
</reference>
<keyword evidence="6" id="KW-1185">Reference proteome</keyword>
<organism evidence="5 6">
    <name type="scientific">Occallatibacter riparius</name>
    <dbReference type="NCBI Taxonomy" id="1002689"/>
    <lineage>
        <taxon>Bacteria</taxon>
        <taxon>Pseudomonadati</taxon>
        <taxon>Acidobacteriota</taxon>
        <taxon>Terriglobia</taxon>
        <taxon>Terriglobales</taxon>
        <taxon>Acidobacteriaceae</taxon>
        <taxon>Occallatibacter</taxon>
    </lineage>
</organism>
<evidence type="ECO:0000256" key="4">
    <source>
        <dbReference type="SAM" id="Phobius"/>
    </source>
</evidence>
<dbReference type="InterPro" id="IPR011990">
    <property type="entry name" value="TPR-like_helical_dom_sf"/>
</dbReference>
<keyword evidence="4" id="KW-1133">Transmembrane helix</keyword>
<evidence type="ECO:0000313" key="6">
    <source>
        <dbReference type="Proteomes" id="UP001059380"/>
    </source>
</evidence>
<feature type="repeat" description="TPR" evidence="3">
    <location>
        <begin position="85"/>
        <end position="118"/>
    </location>
</feature>
<dbReference type="SUPFAM" id="SSF48452">
    <property type="entry name" value="TPR-like"/>
    <property type="match status" value="1"/>
</dbReference>
<accession>A0A9J7BU77</accession>
<proteinExistence type="predicted"/>
<gene>
    <name evidence="5" type="ORF">MOP44_09660</name>
</gene>
<sequence length="245" mass="27521">MGYLTGLFYPWGLVLQVAAIIHFIRRRPDTYWLYIVLFLGPVGALVYIAVEVVPDASLLGGSFKAFPRRKRIGRLKLEIHDNPSAGNYEELADLYREDGKLREAREAYDKAISARSSSLDCFYRRGACTLALGDAATALPDLEMVVSKEPGFDFDRAAGAFAQACAKTGQTEKAEAWFQRSVERSTSSEGYLNFAEFLASQGRGGEARQWVRKVLDKKPTMPGYLRRRERPQFRRAAALLKRLPS</sequence>
<evidence type="ECO:0000313" key="5">
    <source>
        <dbReference type="EMBL" id="UWZ86192.1"/>
    </source>
</evidence>
<protein>
    <submittedName>
        <fullName evidence="5">Tetratricopeptide repeat protein</fullName>
    </submittedName>
</protein>
<evidence type="ECO:0000256" key="1">
    <source>
        <dbReference type="ARBA" id="ARBA00022737"/>
    </source>
</evidence>
<dbReference type="SMART" id="SM00028">
    <property type="entry name" value="TPR"/>
    <property type="match status" value="3"/>
</dbReference>
<dbReference type="Gene3D" id="1.25.40.10">
    <property type="entry name" value="Tetratricopeptide repeat domain"/>
    <property type="match status" value="1"/>
</dbReference>
<dbReference type="KEGG" id="orp:MOP44_09660"/>
<dbReference type="Pfam" id="PF13432">
    <property type="entry name" value="TPR_16"/>
    <property type="match status" value="1"/>
</dbReference>
<dbReference type="InterPro" id="IPR051012">
    <property type="entry name" value="CellSynth/LPSAsmb/PSIAsmb"/>
</dbReference>
<feature type="transmembrane region" description="Helical" evidence="4">
    <location>
        <begin position="31"/>
        <end position="50"/>
    </location>
</feature>
<keyword evidence="2 3" id="KW-0802">TPR repeat</keyword>
<keyword evidence="4" id="KW-0812">Transmembrane</keyword>
<dbReference type="Proteomes" id="UP001059380">
    <property type="component" value="Chromosome"/>
</dbReference>
<dbReference type="AlphaFoldDB" id="A0A9J7BU77"/>
<dbReference type="PROSITE" id="PS50005">
    <property type="entry name" value="TPR"/>
    <property type="match status" value="1"/>
</dbReference>
<dbReference type="PANTHER" id="PTHR45586">
    <property type="entry name" value="TPR REPEAT-CONTAINING PROTEIN PA4667"/>
    <property type="match status" value="1"/>
</dbReference>
<dbReference type="EMBL" id="CP093313">
    <property type="protein sequence ID" value="UWZ86192.1"/>
    <property type="molecule type" value="Genomic_DNA"/>
</dbReference>
<evidence type="ECO:0000256" key="3">
    <source>
        <dbReference type="PROSITE-ProRule" id="PRU00339"/>
    </source>
</evidence>
<dbReference type="InterPro" id="IPR019734">
    <property type="entry name" value="TPR_rpt"/>
</dbReference>
<evidence type="ECO:0000256" key="2">
    <source>
        <dbReference type="ARBA" id="ARBA00022803"/>
    </source>
</evidence>
<dbReference type="RefSeq" id="WP_260795836.1">
    <property type="nucleotide sequence ID" value="NZ_CP093313.1"/>
</dbReference>
<dbReference type="Pfam" id="PF13181">
    <property type="entry name" value="TPR_8"/>
    <property type="match status" value="1"/>
</dbReference>